<evidence type="ECO:0000256" key="2">
    <source>
        <dbReference type="ARBA" id="ARBA00011838"/>
    </source>
</evidence>
<dbReference type="EMBL" id="VOGB01000005">
    <property type="protein sequence ID" value="MQM73232.1"/>
    <property type="molecule type" value="Genomic_DNA"/>
</dbReference>
<evidence type="ECO:0000259" key="6">
    <source>
        <dbReference type="Pfam" id="PF00327"/>
    </source>
</evidence>
<dbReference type="AlphaFoldDB" id="A0A6L5GT06"/>
<dbReference type="FunFam" id="3.30.1390.20:FF:000001">
    <property type="entry name" value="50S ribosomal protein L30"/>
    <property type="match status" value="1"/>
</dbReference>
<comment type="similarity">
    <text evidence="1 5">Belongs to the universal ribosomal protein uL30 family.</text>
</comment>
<dbReference type="SUPFAM" id="SSF55129">
    <property type="entry name" value="Ribosomal protein L30p/L7e"/>
    <property type="match status" value="1"/>
</dbReference>
<accession>A0A6L5GT06</accession>
<dbReference type="InterPro" id="IPR036919">
    <property type="entry name" value="Ribo_uL30_ferredoxin-like_sf"/>
</dbReference>
<feature type="domain" description="Large ribosomal subunit protein uL30-like ferredoxin-like fold" evidence="6">
    <location>
        <begin position="5"/>
        <end position="50"/>
    </location>
</feature>
<evidence type="ECO:0000313" key="7">
    <source>
        <dbReference type="EMBL" id="MQM73232.1"/>
    </source>
</evidence>
<keyword evidence="4 5" id="KW-0687">Ribonucleoprotein</keyword>
<dbReference type="InterPro" id="IPR005996">
    <property type="entry name" value="Ribosomal_uL30_bac-type"/>
</dbReference>
<dbReference type="GO" id="GO:0006412">
    <property type="term" value="P:translation"/>
    <property type="evidence" value="ECO:0007669"/>
    <property type="project" value="UniProtKB-UniRule"/>
</dbReference>
<gene>
    <name evidence="5 7" type="primary">rpmD</name>
    <name evidence="7" type="ORF">FRC53_07475</name>
</gene>
<evidence type="ECO:0000256" key="4">
    <source>
        <dbReference type="ARBA" id="ARBA00023274"/>
    </source>
</evidence>
<name>A0A6L5GT06_9FIRM</name>
<keyword evidence="3 5" id="KW-0689">Ribosomal protein</keyword>
<dbReference type="Proteomes" id="UP000473648">
    <property type="component" value="Unassembled WGS sequence"/>
</dbReference>
<dbReference type="InterPro" id="IPR016082">
    <property type="entry name" value="Ribosomal_uL30_ferredoxin-like"/>
</dbReference>
<protein>
    <recommendedName>
        <fullName evidence="5">Large ribosomal subunit protein uL30</fullName>
    </recommendedName>
</protein>
<dbReference type="Gene3D" id="3.30.1390.20">
    <property type="entry name" value="Ribosomal protein L30, ferredoxin-like fold domain"/>
    <property type="match status" value="1"/>
</dbReference>
<dbReference type="PIRSF" id="PIRSF002211">
    <property type="entry name" value="Ribosomal_L30_bac-type"/>
    <property type="match status" value="1"/>
</dbReference>
<dbReference type="HAMAP" id="MF_01371_B">
    <property type="entry name" value="Ribosomal_uL30_B"/>
    <property type="match status" value="1"/>
</dbReference>
<sequence length="60" mass="6847">MAKLNITLKKSMIGRNQRQRATVKALGLRKIGQTVTHDDTPQIRGMIHKIDFMLDVEEEA</sequence>
<dbReference type="CDD" id="cd01658">
    <property type="entry name" value="Ribosomal_L30"/>
    <property type="match status" value="1"/>
</dbReference>
<evidence type="ECO:0000313" key="8">
    <source>
        <dbReference type="Proteomes" id="UP000473648"/>
    </source>
</evidence>
<reference evidence="7" key="1">
    <citation type="journal article" date="2020" name="Appl. Environ. Microbiol.">
        <title>Medium-Chain Fatty Acid Synthesis by 'Candidatus Weimeria bifida' gen. nov., sp. nov., and 'Candidatus Pseudoramibacter fermentans' sp. nov.</title>
        <authorList>
            <person name="Scarborough M.J."/>
            <person name="Myers K.S."/>
            <person name="Donohue T.J."/>
            <person name="Noguera D.R."/>
        </authorList>
    </citation>
    <scope>NUCLEOTIDE SEQUENCE</scope>
    <source>
        <strain evidence="7">EUB1.1</strain>
    </source>
</reference>
<dbReference type="GO" id="GO:0022625">
    <property type="term" value="C:cytosolic large ribosomal subunit"/>
    <property type="evidence" value="ECO:0007669"/>
    <property type="project" value="TreeGrafter"/>
</dbReference>
<dbReference type="Pfam" id="PF00327">
    <property type="entry name" value="Ribosomal_L30"/>
    <property type="match status" value="1"/>
</dbReference>
<evidence type="ECO:0000256" key="3">
    <source>
        <dbReference type="ARBA" id="ARBA00022980"/>
    </source>
</evidence>
<comment type="caution">
    <text evidence="7">The sequence shown here is derived from an EMBL/GenBank/DDBJ whole genome shotgun (WGS) entry which is preliminary data.</text>
</comment>
<dbReference type="GO" id="GO:0003735">
    <property type="term" value="F:structural constituent of ribosome"/>
    <property type="evidence" value="ECO:0007669"/>
    <property type="project" value="InterPro"/>
</dbReference>
<comment type="subunit">
    <text evidence="2 5">Part of the 50S ribosomal subunit.</text>
</comment>
<evidence type="ECO:0000256" key="1">
    <source>
        <dbReference type="ARBA" id="ARBA00007594"/>
    </source>
</evidence>
<organism evidence="7 8">
    <name type="scientific">Candidatus Pseudoramibacter fermentans</name>
    <dbReference type="NCBI Taxonomy" id="2594427"/>
    <lineage>
        <taxon>Bacteria</taxon>
        <taxon>Bacillati</taxon>
        <taxon>Bacillota</taxon>
        <taxon>Clostridia</taxon>
        <taxon>Eubacteriales</taxon>
        <taxon>Eubacteriaceae</taxon>
        <taxon>Pseudoramibacter</taxon>
    </lineage>
</organism>
<dbReference type="PANTHER" id="PTHR15892">
    <property type="entry name" value="MITOCHONDRIAL RIBOSOMAL PROTEIN L30"/>
    <property type="match status" value="1"/>
</dbReference>
<keyword evidence="8" id="KW-1185">Reference proteome</keyword>
<proteinExistence type="inferred from homology"/>
<evidence type="ECO:0000256" key="5">
    <source>
        <dbReference type="HAMAP-Rule" id="MF_01371"/>
    </source>
</evidence>
<dbReference type="PANTHER" id="PTHR15892:SF2">
    <property type="entry name" value="LARGE RIBOSOMAL SUBUNIT PROTEIN UL30M"/>
    <property type="match status" value="1"/>
</dbReference>
<dbReference type="NCBIfam" id="TIGR01308">
    <property type="entry name" value="rpmD_bact"/>
    <property type="match status" value="1"/>
</dbReference>